<accession>A0A8S4SMU0</accession>
<proteinExistence type="predicted"/>
<dbReference type="AlphaFoldDB" id="A0A8S4SMU0"/>
<keyword evidence="2" id="KW-1185">Reference proteome</keyword>
<name>A0A8S4SMU0_9NEOP</name>
<dbReference type="EMBL" id="CAKXAJ010026404">
    <property type="protein sequence ID" value="CAH2267845.1"/>
    <property type="molecule type" value="Genomic_DNA"/>
</dbReference>
<dbReference type="OrthoDB" id="6938952at2759"/>
<organism evidence="1 2">
    <name type="scientific">Pararge aegeria aegeria</name>
    <dbReference type="NCBI Taxonomy" id="348720"/>
    <lineage>
        <taxon>Eukaryota</taxon>
        <taxon>Metazoa</taxon>
        <taxon>Ecdysozoa</taxon>
        <taxon>Arthropoda</taxon>
        <taxon>Hexapoda</taxon>
        <taxon>Insecta</taxon>
        <taxon>Pterygota</taxon>
        <taxon>Neoptera</taxon>
        <taxon>Endopterygota</taxon>
        <taxon>Lepidoptera</taxon>
        <taxon>Glossata</taxon>
        <taxon>Ditrysia</taxon>
        <taxon>Papilionoidea</taxon>
        <taxon>Nymphalidae</taxon>
        <taxon>Satyrinae</taxon>
        <taxon>Satyrini</taxon>
        <taxon>Parargina</taxon>
        <taxon>Pararge</taxon>
    </lineage>
</organism>
<comment type="caution">
    <text evidence="1">The sequence shown here is derived from an EMBL/GenBank/DDBJ whole genome shotgun (WGS) entry which is preliminary data.</text>
</comment>
<reference evidence="1" key="1">
    <citation type="submission" date="2022-03" db="EMBL/GenBank/DDBJ databases">
        <authorList>
            <person name="Lindestad O."/>
        </authorList>
    </citation>
    <scope>NUCLEOTIDE SEQUENCE</scope>
</reference>
<sequence length="162" mass="17984">MERAMLGVSLRDRIRIVEIYKRTRVTDIAGRVTKLKWQWAGHRVGVPRCWNGSPALVSAALVDPQRNGQTTLSASQVAAGSKRHKTVELGTPHKRPMSSSGRLSVYMMIVMINITSKNKLILQFTRIDKISNALKGGDKKKHPAKFVVGFFLNQDAFGTLVA</sequence>
<dbReference type="Proteomes" id="UP000838756">
    <property type="component" value="Unassembled WGS sequence"/>
</dbReference>
<protein>
    <submittedName>
        <fullName evidence="1">Jg12922 protein</fullName>
    </submittedName>
</protein>
<gene>
    <name evidence="1" type="primary">jg12922</name>
    <name evidence="1" type="ORF">PAEG_LOCUS26327</name>
</gene>
<evidence type="ECO:0000313" key="2">
    <source>
        <dbReference type="Proteomes" id="UP000838756"/>
    </source>
</evidence>
<evidence type="ECO:0000313" key="1">
    <source>
        <dbReference type="EMBL" id="CAH2267845.1"/>
    </source>
</evidence>